<organism evidence="7 8">
    <name type="scientific">Candidatus Scalindua rubra</name>
    <dbReference type="NCBI Taxonomy" id="1872076"/>
    <lineage>
        <taxon>Bacteria</taxon>
        <taxon>Pseudomonadati</taxon>
        <taxon>Planctomycetota</taxon>
        <taxon>Candidatus Brocadiia</taxon>
        <taxon>Candidatus Brocadiales</taxon>
        <taxon>Candidatus Scalinduaceae</taxon>
        <taxon>Candidatus Scalindua</taxon>
    </lineage>
</organism>
<keyword evidence="2" id="KW-0863">Zinc-finger</keyword>
<dbReference type="AlphaFoldDB" id="A0A1E3X8L5"/>
<dbReference type="PROSITE" id="PS51128">
    <property type="entry name" value="ZF_DKSA_2"/>
    <property type="match status" value="1"/>
</dbReference>
<name>A0A1E3X8L5_9BACT</name>
<sequence length="101" mass="11232">MEDEALGKSRQDASGDLSNVPIHMADVGTDNYDRDLTIGLIQNGEEELRAIDEALERIGNKTYGLCEECEKKISKARLTALPYVKNCIECQRQEEQGTGKT</sequence>
<evidence type="ECO:0000256" key="4">
    <source>
        <dbReference type="PROSITE-ProRule" id="PRU00510"/>
    </source>
</evidence>
<dbReference type="Gene3D" id="1.20.120.910">
    <property type="entry name" value="DksA, coiled-coil domain"/>
    <property type="match status" value="1"/>
</dbReference>
<evidence type="ECO:0000256" key="3">
    <source>
        <dbReference type="ARBA" id="ARBA00022833"/>
    </source>
</evidence>
<dbReference type="Proteomes" id="UP000094056">
    <property type="component" value="Unassembled WGS sequence"/>
</dbReference>
<evidence type="ECO:0000256" key="5">
    <source>
        <dbReference type="SAM" id="MobiDB-lite"/>
    </source>
</evidence>
<feature type="domain" description="Zinc finger DksA/TraR C4-type" evidence="6">
    <location>
        <begin position="62"/>
        <end position="96"/>
    </location>
</feature>
<dbReference type="InterPro" id="IPR020458">
    <property type="entry name" value="Znf_DskA_TraR_CS"/>
</dbReference>
<accession>A0A1E3X8L5</accession>
<dbReference type="EMBL" id="MAYW01000084">
    <property type="protein sequence ID" value="ODS31966.1"/>
    <property type="molecule type" value="Genomic_DNA"/>
</dbReference>
<dbReference type="InterPro" id="IPR037187">
    <property type="entry name" value="DnaK_N"/>
</dbReference>
<dbReference type="PANTHER" id="PTHR33823">
    <property type="entry name" value="RNA POLYMERASE-BINDING TRANSCRIPTION FACTOR DKSA-RELATED"/>
    <property type="match status" value="1"/>
</dbReference>
<evidence type="ECO:0000259" key="6">
    <source>
        <dbReference type="Pfam" id="PF01258"/>
    </source>
</evidence>
<keyword evidence="1" id="KW-0479">Metal-binding</keyword>
<dbReference type="GO" id="GO:0008270">
    <property type="term" value="F:zinc ion binding"/>
    <property type="evidence" value="ECO:0007669"/>
    <property type="project" value="UniProtKB-KW"/>
</dbReference>
<dbReference type="InterPro" id="IPR000962">
    <property type="entry name" value="Znf_DskA_TraR"/>
</dbReference>
<evidence type="ECO:0000313" key="8">
    <source>
        <dbReference type="Proteomes" id="UP000094056"/>
    </source>
</evidence>
<proteinExistence type="predicted"/>
<dbReference type="PROSITE" id="PS01102">
    <property type="entry name" value="ZF_DKSA_1"/>
    <property type="match status" value="1"/>
</dbReference>
<dbReference type="SUPFAM" id="SSF109635">
    <property type="entry name" value="DnaK suppressor protein DksA, alpha-hairpin domain"/>
    <property type="match status" value="1"/>
</dbReference>
<evidence type="ECO:0000313" key="7">
    <source>
        <dbReference type="EMBL" id="ODS31966.1"/>
    </source>
</evidence>
<gene>
    <name evidence="7" type="ORF">SCARUB_02895</name>
</gene>
<feature type="compositionally biased region" description="Basic and acidic residues" evidence="5">
    <location>
        <begin position="1"/>
        <end position="13"/>
    </location>
</feature>
<feature type="zinc finger region" description="dksA C4-type" evidence="4">
    <location>
        <begin position="66"/>
        <end position="90"/>
    </location>
</feature>
<keyword evidence="3" id="KW-0862">Zinc</keyword>
<protein>
    <submittedName>
        <fullName evidence="7">Transcriptional regulator</fullName>
    </submittedName>
</protein>
<evidence type="ECO:0000256" key="1">
    <source>
        <dbReference type="ARBA" id="ARBA00022723"/>
    </source>
</evidence>
<comment type="caution">
    <text evidence="7">The sequence shown here is derived from an EMBL/GenBank/DDBJ whole genome shotgun (WGS) entry which is preliminary data.</text>
</comment>
<evidence type="ECO:0000256" key="2">
    <source>
        <dbReference type="ARBA" id="ARBA00022771"/>
    </source>
</evidence>
<dbReference type="Pfam" id="PF01258">
    <property type="entry name" value="zf-dskA_traR"/>
    <property type="match status" value="1"/>
</dbReference>
<feature type="region of interest" description="Disordered" evidence="5">
    <location>
        <begin position="1"/>
        <end position="26"/>
    </location>
</feature>
<reference evidence="7 8" key="1">
    <citation type="submission" date="2016-07" db="EMBL/GenBank/DDBJ databases">
        <title>Draft genome of Scalindua rubra, obtained from a brine-seawater interface in the Red Sea, sheds light on salt adaptation in anammox bacteria.</title>
        <authorList>
            <person name="Speth D.R."/>
            <person name="Lagkouvardos I."/>
            <person name="Wang Y."/>
            <person name="Qian P.-Y."/>
            <person name="Dutilh B.E."/>
            <person name="Jetten M.S."/>
        </authorList>
    </citation>
    <scope>NUCLEOTIDE SEQUENCE [LARGE SCALE GENOMIC DNA]</scope>
    <source>
        <strain evidence="7">BSI-1</strain>
    </source>
</reference>
<dbReference type="SUPFAM" id="SSF57716">
    <property type="entry name" value="Glucocorticoid receptor-like (DNA-binding domain)"/>
    <property type="match status" value="1"/>
</dbReference>
<dbReference type="PANTHER" id="PTHR33823:SF4">
    <property type="entry name" value="GENERAL STRESS PROTEIN 16O"/>
    <property type="match status" value="1"/>
</dbReference>